<dbReference type="PROSITE" id="PS51257">
    <property type="entry name" value="PROKAR_LIPOPROTEIN"/>
    <property type="match status" value="1"/>
</dbReference>
<keyword evidence="3" id="KW-1185">Reference proteome</keyword>
<dbReference type="Proteomes" id="UP000595332">
    <property type="component" value="Chromosome"/>
</dbReference>
<evidence type="ECO:0008006" key="4">
    <source>
        <dbReference type="Google" id="ProtNLM"/>
    </source>
</evidence>
<dbReference type="AlphaFoldDB" id="A0A7R6PJG7"/>
<dbReference type="GO" id="GO:0042834">
    <property type="term" value="F:peptidoglycan binding"/>
    <property type="evidence" value="ECO:0007669"/>
    <property type="project" value="InterPro"/>
</dbReference>
<dbReference type="InterPro" id="IPR011990">
    <property type="entry name" value="TPR-like_helical_dom_sf"/>
</dbReference>
<evidence type="ECO:0000313" key="2">
    <source>
        <dbReference type="EMBL" id="BBB30246.1"/>
    </source>
</evidence>
<dbReference type="PANTHER" id="PTHR45011">
    <property type="entry name" value="DAP3-BINDING CELL DEATH ENHANCER 1"/>
    <property type="match status" value="1"/>
</dbReference>
<reference evidence="2 3" key="1">
    <citation type="journal article" date="2008" name="Int. J. Syst. Evol. Microbiol.">
        <title>Neptunomonas japonica sp. nov., an Osedax japonicus symbiont-like bacterium isolated from sediment adjacent to sperm whale carcasses off Kagoshima, Japan.</title>
        <authorList>
            <person name="Miyazaki M."/>
            <person name="Nogi Y."/>
            <person name="Fujiwara Y."/>
            <person name="Kawato M."/>
            <person name="Kubokawa K."/>
            <person name="Horikoshi K."/>
        </authorList>
    </citation>
    <scope>NUCLEOTIDE SEQUENCE [LARGE SCALE GENOMIC DNA]</scope>
    <source>
        <strain evidence="2 3">JAMM 1380</strain>
    </source>
</reference>
<dbReference type="Pfam" id="PF08238">
    <property type="entry name" value="Sel1"/>
    <property type="match status" value="4"/>
</dbReference>
<dbReference type="InterPro" id="IPR036680">
    <property type="entry name" value="SPOR-like_sf"/>
</dbReference>
<evidence type="ECO:0000313" key="3">
    <source>
        <dbReference type="Proteomes" id="UP000595332"/>
    </source>
</evidence>
<dbReference type="KEGG" id="njp:NEJAP_2300"/>
<dbReference type="Gene3D" id="3.30.70.1070">
    <property type="entry name" value="Sporulation related repeat"/>
    <property type="match status" value="1"/>
</dbReference>
<name>A0A7R6PJG7_9GAMM</name>
<feature type="signal peptide" evidence="1">
    <location>
        <begin position="1"/>
        <end position="24"/>
    </location>
</feature>
<dbReference type="Gene3D" id="1.25.40.10">
    <property type="entry name" value="Tetratricopeptide repeat domain"/>
    <property type="match status" value="2"/>
</dbReference>
<evidence type="ECO:0000256" key="1">
    <source>
        <dbReference type="SAM" id="SignalP"/>
    </source>
</evidence>
<sequence>MQSTFKTSLILLSTLFACTTHVSAASYQSKSQTCRADGAFKIVSSVGPVASLRLGKNYEQGEGVNRDINQAFEWYCNGAMQKNADAQLKTALLLLEGKGIKRDVSKGMYWLNNAANNGSHDAELALGILLVDADAIRSAVLFKRAAAGGNLYANHRLAELYYYGMGVPQNYRKAQELSELGVAAGFDKSKELLTRIQIKQASGVFKSPEPVPSVESVALIKQPPALKEESQKSNSLLQSFLAILPSLPNFNTDSSTAGGNEVTVITSEASSVPVQQEQQEDVAFAHPVIVKPSVVTEAIVTAVPTKANIIALNKPVAEHKVVPDKIVTENGRGLSSKESSLHKELGDQLVIAVNKEQGEALSATVNETVSQKNAPAQPVVVVKKPSEANKPSVVDVVRPTGHKAASKAFEADITSLARGSEWVNKQPDMRYAIQLVQASQLSGIVKFIKKHNLDDNSYYIHALQDGQYRYILLYGNYPNNRTSKKIAKTLPDAVQKAGYWIRTFGDLRRSYKISP</sequence>
<gene>
    <name evidence="2" type="ORF">NEJAP_2300</name>
</gene>
<accession>A0A7R6PJG7</accession>
<dbReference type="InterPro" id="IPR052748">
    <property type="entry name" value="ISR_Activator"/>
</dbReference>
<dbReference type="SUPFAM" id="SSF81901">
    <property type="entry name" value="HCP-like"/>
    <property type="match status" value="1"/>
</dbReference>
<dbReference type="InterPro" id="IPR006597">
    <property type="entry name" value="Sel1-like"/>
</dbReference>
<dbReference type="RefSeq" id="WP_201347447.1">
    <property type="nucleotide sequence ID" value="NZ_AP014546.1"/>
</dbReference>
<dbReference type="PANTHER" id="PTHR45011:SF1">
    <property type="entry name" value="DAP3-BINDING CELL DEATH ENHANCER 1"/>
    <property type="match status" value="1"/>
</dbReference>
<dbReference type="EMBL" id="AP014546">
    <property type="protein sequence ID" value="BBB30246.1"/>
    <property type="molecule type" value="Genomic_DNA"/>
</dbReference>
<keyword evidence="1" id="KW-0732">Signal</keyword>
<organism evidence="2 3">
    <name type="scientific">Neptunomonas japonica JAMM 1380</name>
    <dbReference type="NCBI Taxonomy" id="1441457"/>
    <lineage>
        <taxon>Bacteria</taxon>
        <taxon>Pseudomonadati</taxon>
        <taxon>Pseudomonadota</taxon>
        <taxon>Gammaproteobacteria</taxon>
        <taxon>Oceanospirillales</taxon>
        <taxon>Oceanospirillaceae</taxon>
        <taxon>Neptunomonas</taxon>
    </lineage>
</organism>
<proteinExistence type="predicted"/>
<protein>
    <recommendedName>
        <fullName evidence="4">SPOR domain-containing protein</fullName>
    </recommendedName>
</protein>
<feature type="chain" id="PRO_5032943512" description="SPOR domain-containing protein" evidence="1">
    <location>
        <begin position="25"/>
        <end position="515"/>
    </location>
</feature>
<dbReference type="SMART" id="SM00671">
    <property type="entry name" value="SEL1"/>
    <property type="match status" value="4"/>
</dbReference>